<proteinExistence type="predicted"/>
<name>A0A2Z4Q3N0_9CAUD</name>
<gene>
    <name evidence="2" type="primary">39</name>
    <name evidence="2" type="ORF">SEA_ANNASERENA_39</name>
</gene>
<reference evidence="2 3" key="1">
    <citation type="submission" date="2018-04" db="EMBL/GenBank/DDBJ databases">
        <authorList>
            <person name="Harrington T."/>
            <person name="Washburn E."/>
            <person name="Bricker J."/>
            <person name="McKinney A."/>
            <person name="Betsko A.J."/>
            <person name="Garlena R.A."/>
            <person name="Russell D.A."/>
            <person name="Pope W.A."/>
            <person name="Jacobs-Sera D."/>
            <person name="Hatfull G.F."/>
        </authorList>
    </citation>
    <scope>NUCLEOTIDE SEQUENCE [LARGE SCALE GENOMIC DNA]</scope>
</reference>
<feature type="compositionally biased region" description="Basic and acidic residues" evidence="1">
    <location>
        <begin position="48"/>
        <end position="61"/>
    </location>
</feature>
<dbReference type="Proteomes" id="UP000251068">
    <property type="component" value="Segment"/>
</dbReference>
<evidence type="ECO:0000313" key="3">
    <source>
        <dbReference type="Proteomes" id="UP000251068"/>
    </source>
</evidence>
<dbReference type="InterPro" id="IPR046053">
    <property type="entry name" value="DUF6011"/>
</dbReference>
<organism evidence="2 3">
    <name type="scientific">Microbacterium phage AnnaSerena</name>
    <dbReference type="NCBI Taxonomy" id="2201432"/>
    <lineage>
        <taxon>Viruses</taxon>
        <taxon>Duplodnaviria</taxon>
        <taxon>Heunggongvirae</taxon>
        <taxon>Uroviricota</taxon>
        <taxon>Caudoviricetes</taxon>
        <taxon>Krampusvirus</taxon>
        <taxon>Krampusvirus krampus</taxon>
    </lineage>
</organism>
<feature type="region of interest" description="Disordered" evidence="1">
    <location>
        <begin position="46"/>
        <end position="79"/>
    </location>
</feature>
<accession>A0A2Z4Q3N0</accession>
<dbReference type="EMBL" id="MH271292">
    <property type="protein sequence ID" value="AWY04495.1"/>
    <property type="molecule type" value="Genomic_DNA"/>
</dbReference>
<protein>
    <submittedName>
        <fullName evidence="2">Uncharacterized protein</fullName>
    </submittedName>
</protein>
<dbReference type="Pfam" id="PF19474">
    <property type="entry name" value="DUF6011"/>
    <property type="match status" value="1"/>
</dbReference>
<evidence type="ECO:0000256" key="1">
    <source>
        <dbReference type="SAM" id="MobiDB-lite"/>
    </source>
</evidence>
<sequence length="196" mass="21465">MASITCGNCGKTHASVVAVKDCYAGTHVKTVAERYAENPIAQRVIAKSAEKPRGRRPRFEETPQTPLPMFEESPDEQGTPTVVYVPTTEPGASTRNKNDQTIPGFYKVDESVYKVTPARTSDRTFAHRLITADGEAPEWEYLGLGKKYVPMYANKLTLLEAKEYGHTHGYCLICGRLLTAEQSVADGIGPICAGKL</sequence>
<evidence type="ECO:0000313" key="2">
    <source>
        <dbReference type="EMBL" id="AWY04495.1"/>
    </source>
</evidence>